<comment type="caution">
    <text evidence="2">The sequence shown here is derived from an EMBL/GenBank/DDBJ whole genome shotgun (WGS) entry which is preliminary data.</text>
</comment>
<evidence type="ECO:0000313" key="3">
    <source>
        <dbReference type="EMBL" id="KAB7888776.1"/>
    </source>
</evidence>
<evidence type="ECO:0000313" key="2">
    <source>
        <dbReference type="EMBL" id="KAB7885984.1"/>
    </source>
</evidence>
<dbReference type="SUPFAM" id="SSF143447">
    <property type="entry name" value="AMMECR1-like"/>
    <property type="match status" value="1"/>
</dbReference>
<organism evidence="2 5">
    <name type="scientific">Poseidonibacter ostreae</name>
    <dbReference type="NCBI Taxonomy" id="2654171"/>
    <lineage>
        <taxon>Bacteria</taxon>
        <taxon>Pseudomonadati</taxon>
        <taxon>Campylobacterota</taxon>
        <taxon>Epsilonproteobacteria</taxon>
        <taxon>Campylobacterales</taxon>
        <taxon>Arcobacteraceae</taxon>
        <taxon>Poseidonibacter</taxon>
    </lineage>
</organism>
<evidence type="ECO:0000259" key="1">
    <source>
        <dbReference type="PROSITE" id="PS51112"/>
    </source>
</evidence>
<dbReference type="Proteomes" id="UP000461010">
    <property type="component" value="Unassembled WGS sequence"/>
</dbReference>
<dbReference type="PANTHER" id="PTHR13016:SF0">
    <property type="entry name" value="AMME SYNDROME CANDIDATE GENE 1 PROTEIN"/>
    <property type="match status" value="1"/>
</dbReference>
<gene>
    <name evidence="2" type="primary">amrA</name>
    <name evidence="3" type="ORF">GBG18_12350</name>
    <name evidence="2" type="ORF">GBG19_13150</name>
</gene>
<dbReference type="Gene3D" id="3.30.1490.150">
    <property type="entry name" value="Hypothetical protein ph0010, domain 2"/>
    <property type="match status" value="1"/>
</dbReference>
<dbReference type="RefSeq" id="WP_152191495.1">
    <property type="nucleotide sequence ID" value="NZ_WFKI01000033.1"/>
</dbReference>
<dbReference type="EMBL" id="WFKJ01000044">
    <property type="protein sequence ID" value="KAB7888776.1"/>
    <property type="molecule type" value="Genomic_DNA"/>
</dbReference>
<sequence>MSNDILLQIAHDSIRSKFDERVKIDKEELLKKYPFLEEPGACFVTLNLNNELRGCIGSLEVYGMLIDDIVENAYNAAFLDPRFLELSEEEYKKIDLEISILTPALKLEYTSLEDLKSKIKVGVHGVVLEDEDSRSTFLPQVWEQTPTFEEFIKKLLHKGSFDEDALEKGIDVSIYEVIKVK</sequence>
<accession>A0A6L4WPV8</accession>
<reference evidence="4 5" key="1">
    <citation type="submission" date="2019-10" db="EMBL/GenBank/DDBJ databases">
        <title>Poseidonibacter ostreae sp. nov., isolated from the gut of the Ostrea denselamellosa.</title>
        <authorList>
            <person name="Choi A."/>
        </authorList>
    </citation>
    <scope>NUCLEOTIDE SEQUENCE [LARGE SCALE GENOMIC DNA]</scope>
    <source>
        <strain evidence="2 5">SJOD-M-33</strain>
        <strain evidence="3 4">SJOD-M-5</strain>
    </source>
</reference>
<feature type="domain" description="AMMECR1" evidence="1">
    <location>
        <begin position="1"/>
        <end position="181"/>
    </location>
</feature>
<dbReference type="Gene3D" id="3.30.700.20">
    <property type="entry name" value="Hypothetical protein ph0010, domain 1"/>
    <property type="match status" value="1"/>
</dbReference>
<dbReference type="InterPro" id="IPR036071">
    <property type="entry name" value="AMMECR1_dom_sf"/>
</dbReference>
<dbReference type="Pfam" id="PF01871">
    <property type="entry name" value="AMMECR1"/>
    <property type="match status" value="1"/>
</dbReference>
<name>A0A6L4WPV8_9BACT</name>
<dbReference type="Proteomes" id="UP000472839">
    <property type="component" value="Unassembled WGS sequence"/>
</dbReference>
<dbReference type="NCBIfam" id="TIGR04335">
    <property type="entry name" value="AmmeMemoSam_A"/>
    <property type="match status" value="1"/>
</dbReference>
<evidence type="ECO:0000313" key="4">
    <source>
        <dbReference type="Proteomes" id="UP000461010"/>
    </source>
</evidence>
<dbReference type="InterPro" id="IPR023473">
    <property type="entry name" value="AMMECR1"/>
</dbReference>
<dbReference type="InterPro" id="IPR002733">
    <property type="entry name" value="AMMECR1_domain"/>
</dbReference>
<dbReference type="EMBL" id="WFKK01000048">
    <property type="protein sequence ID" value="KAB7885984.1"/>
    <property type="molecule type" value="Genomic_DNA"/>
</dbReference>
<dbReference type="PROSITE" id="PS51112">
    <property type="entry name" value="AMMECR1"/>
    <property type="match status" value="1"/>
</dbReference>
<dbReference type="AlphaFoldDB" id="A0A6L4WPV8"/>
<dbReference type="InterPro" id="IPR027485">
    <property type="entry name" value="AMMECR1_N"/>
</dbReference>
<evidence type="ECO:0000313" key="5">
    <source>
        <dbReference type="Proteomes" id="UP000472839"/>
    </source>
</evidence>
<dbReference type="PANTHER" id="PTHR13016">
    <property type="entry name" value="AMMECR1 HOMOLOG"/>
    <property type="match status" value="1"/>
</dbReference>
<dbReference type="InterPro" id="IPR027623">
    <property type="entry name" value="AmmeMemoSam_A"/>
</dbReference>
<keyword evidence="4" id="KW-1185">Reference proteome</keyword>
<protein>
    <submittedName>
        <fullName evidence="2">AmmeMemoRadiSam system protein A</fullName>
    </submittedName>
</protein>
<proteinExistence type="predicted"/>